<evidence type="ECO:0000256" key="12">
    <source>
        <dbReference type="SAM" id="Coils"/>
    </source>
</evidence>
<evidence type="ECO:0000313" key="15">
    <source>
        <dbReference type="RefSeq" id="XP_018494369.1"/>
    </source>
</evidence>
<dbReference type="CDD" id="cd03273">
    <property type="entry name" value="ABC_SMC2_euk"/>
    <property type="match status" value="1"/>
</dbReference>
<dbReference type="Gene3D" id="3.40.50.300">
    <property type="entry name" value="P-loop containing nucleotide triphosphate hydrolases"/>
    <property type="match status" value="2"/>
</dbReference>
<keyword evidence="14" id="KW-1185">Reference proteome</keyword>
<dbReference type="GO" id="GO:0005634">
    <property type="term" value="C:nucleus"/>
    <property type="evidence" value="ECO:0007669"/>
    <property type="project" value="UniProtKB-SubCell"/>
</dbReference>
<dbReference type="Gene3D" id="3.30.70.1620">
    <property type="match status" value="1"/>
</dbReference>
<keyword evidence="3" id="KW-0132">Cell division</keyword>
<gene>
    <name evidence="15" type="primary">LOC100906444</name>
</gene>
<evidence type="ECO:0000256" key="2">
    <source>
        <dbReference type="ARBA" id="ARBA00005231"/>
    </source>
</evidence>
<dbReference type="RefSeq" id="XP_018494369.1">
    <property type="nucleotide sequence ID" value="XM_018638853.1"/>
</dbReference>
<dbReference type="InterPro" id="IPR024704">
    <property type="entry name" value="SMC"/>
</dbReference>
<evidence type="ECO:0000256" key="9">
    <source>
        <dbReference type="ARBA" id="ARBA00023242"/>
    </source>
</evidence>
<feature type="coiled-coil region" evidence="12">
    <location>
        <begin position="240"/>
        <end position="288"/>
    </location>
</feature>
<dbReference type="GO" id="GO:0051301">
    <property type="term" value="P:cell division"/>
    <property type="evidence" value="ECO:0007669"/>
    <property type="project" value="UniProtKB-KW"/>
</dbReference>
<keyword evidence="8" id="KW-0226">DNA condensation</keyword>
<dbReference type="Pfam" id="PF02463">
    <property type="entry name" value="SMC_N"/>
    <property type="match status" value="1"/>
</dbReference>
<dbReference type="FunFam" id="3.40.50.300:FF:000385">
    <property type="entry name" value="Structural maintenance of chromosomes 2"/>
    <property type="match status" value="1"/>
</dbReference>
<dbReference type="InterPro" id="IPR036277">
    <property type="entry name" value="SMC_hinge_sf"/>
</dbReference>
<dbReference type="Gene3D" id="1.20.1060.20">
    <property type="match status" value="1"/>
</dbReference>
<dbReference type="PIRSF" id="PIRSF005719">
    <property type="entry name" value="SMC"/>
    <property type="match status" value="1"/>
</dbReference>
<dbReference type="GO" id="GO:0005694">
    <property type="term" value="C:chromosome"/>
    <property type="evidence" value="ECO:0007669"/>
    <property type="project" value="InterPro"/>
</dbReference>
<dbReference type="InterPro" id="IPR003395">
    <property type="entry name" value="RecF/RecN/SMC_N"/>
</dbReference>
<proteinExistence type="inferred from homology"/>
<comment type="similarity">
    <text evidence="2">Belongs to the SMC family. SMC2 subfamily.</text>
</comment>
<keyword evidence="7 12" id="KW-0175">Coiled coil</keyword>
<sequence>MYITKIILDGFKSYATRTEITDFDSSFNAITGLNGSGKSNILDSICFVLGITNLSHVRANNLQELIYKSGQAGIERATVSIVFDNSNQSQSPVGYESSREITITRQVYKQQGKNRYLINGTVVPSNKVKDFFGSVSLNVNNPHFLIMQGRVTKVLNMKPPEILSMLEEATGTRMYEDKKRDTQRTIEKKDAKLEQIDTVLREDLEPQMQKLAEERQAFVKYNTVCRQLDQLQKVHTAYQYVRTEKKLDSLNKESNQLLQNIEDYKLKIEELKADIERAKVEAAEMEKTQDQECGAKLSGLEEALKSVELSHAKCESDLKHIREQIQGEEKVLKENEKITRDAETQIKAKRAAIEKINSTVGGTLREKEEAEKALELAEKHLEALAMGMTTNEQGVAATVTEQLRQAEVESASCADDIRALNHAIQHLEGRLKATQKELTTTENHFKKDSNEINDKEKIVKKLQDRINALHFDRDRLDELDCEKQSLAPKLLELRKNVDNFDARNQNLVFNYSDPYPGFDRKKVIGPVCQLFKVRDPKWDRAIEAAAGGKLYHVIVDSDETAKDLLKNGRLQRRVTIIALNKVRGSFVDDQTIRSAKQLVGDENIHKTVDLIEYDKRYETCMKYVFGKTLVAASLDIAEKAAYDRRVNTKTLSICGSTCDPSGMLSGGSVAPGPSVLEKLQKRREDVEQLSQLQQRYDGIVTALKQMEGEADTYNKIHQELMVRTNEWEQCKARLANTKHAQLSKEVESSKAELEEKKVTLKAKTETKTSADARIKELQLRMKNTEGQQDKEKKEAEASLKKYEKIVKAATQKCGAEERRLQELQGDIDVLTKEIEEAQQSISACNEVVVELKKQYEAQEKKLSGIKEGRDKAKSMLEAHKSKMKAQSSEIGSRYKEIDRKQKQIDAKKLEIQQTEHDVKEKRKESSDVDHRLRRMASEHPWISKDRAHFGEPNTDYDFSRTDPNEVSKKVAELSSQKEKMSKTVNARAHTQANNLESQYKDLTKKRAQVEKDRESIMNVMRELDMKKEDTIRGAYDKVNKDFGDIFTSLLEGASAKLVPPAGKTLLDGLEVKVSFGGVWKESLSELSGGQRSLVALSLILALLLFRPAPIYILDEVDAALDLAHTQNIGLMIKNHFKSSQFIIVSLKDGLFSNANVLFRTKFVDGKSTVERFVSKSS</sequence>
<dbReference type="InterPro" id="IPR027120">
    <property type="entry name" value="Smc2_ABC"/>
</dbReference>
<evidence type="ECO:0000256" key="11">
    <source>
        <dbReference type="PIRNR" id="PIRNR005719"/>
    </source>
</evidence>
<evidence type="ECO:0000256" key="5">
    <source>
        <dbReference type="ARBA" id="ARBA00022776"/>
    </source>
</evidence>
<feature type="domain" description="SMC hinge" evidence="13">
    <location>
        <begin position="521"/>
        <end position="641"/>
    </location>
</feature>
<evidence type="ECO:0000259" key="13">
    <source>
        <dbReference type="SMART" id="SM00968"/>
    </source>
</evidence>
<dbReference type="GO" id="GO:0016887">
    <property type="term" value="F:ATP hydrolysis activity"/>
    <property type="evidence" value="ECO:0007669"/>
    <property type="project" value="InterPro"/>
</dbReference>
<name>A0AAJ7L5B2_9ACAR</name>
<evidence type="ECO:0000256" key="1">
    <source>
        <dbReference type="ARBA" id="ARBA00004123"/>
    </source>
</evidence>
<dbReference type="SMART" id="SM00968">
    <property type="entry name" value="SMC_hinge"/>
    <property type="match status" value="1"/>
</dbReference>
<dbReference type="InterPro" id="IPR027417">
    <property type="entry name" value="P-loop_NTPase"/>
</dbReference>
<keyword evidence="4" id="KW-0547">Nucleotide-binding</keyword>
<feature type="coiled-coil region" evidence="12">
    <location>
        <begin position="897"/>
        <end position="924"/>
    </location>
</feature>
<reference evidence="15" key="1">
    <citation type="submission" date="2025-08" db="UniProtKB">
        <authorList>
            <consortium name="RefSeq"/>
        </authorList>
    </citation>
    <scope>IDENTIFICATION</scope>
</reference>
<keyword evidence="10" id="KW-0131">Cell cycle</keyword>
<evidence type="ECO:0000256" key="8">
    <source>
        <dbReference type="ARBA" id="ARBA00023067"/>
    </source>
</evidence>
<dbReference type="AlphaFoldDB" id="A0AAJ7L5B2"/>
<dbReference type="GO" id="GO:0030261">
    <property type="term" value="P:chromosome condensation"/>
    <property type="evidence" value="ECO:0007669"/>
    <property type="project" value="UniProtKB-KW"/>
</dbReference>
<comment type="subcellular location">
    <subcellularLocation>
        <location evidence="1 11">Nucleus</location>
    </subcellularLocation>
</comment>
<dbReference type="Pfam" id="PF06470">
    <property type="entry name" value="SMC_hinge"/>
    <property type="match status" value="1"/>
</dbReference>
<evidence type="ECO:0000256" key="3">
    <source>
        <dbReference type="ARBA" id="ARBA00022618"/>
    </source>
</evidence>
<dbReference type="CTD" id="10592"/>
<organism evidence="14 15">
    <name type="scientific">Galendromus occidentalis</name>
    <name type="common">western predatory mite</name>
    <dbReference type="NCBI Taxonomy" id="34638"/>
    <lineage>
        <taxon>Eukaryota</taxon>
        <taxon>Metazoa</taxon>
        <taxon>Ecdysozoa</taxon>
        <taxon>Arthropoda</taxon>
        <taxon>Chelicerata</taxon>
        <taxon>Arachnida</taxon>
        <taxon>Acari</taxon>
        <taxon>Parasitiformes</taxon>
        <taxon>Mesostigmata</taxon>
        <taxon>Gamasina</taxon>
        <taxon>Phytoseioidea</taxon>
        <taxon>Phytoseiidae</taxon>
        <taxon>Typhlodrominae</taxon>
        <taxon>Galendromus</taxon>
    </lineage>
</organism>
<dbReference type="GeneID" id="100906444"/>
<dbReference type="SUPFAM" id="SSF75553">
    <property type="entry name" value="Smc hinge domain"/>
    <property type="match status" value="1"/>
</dbReference>
<evidence type="ECO:0000256" key="6">
    <source>
        <dbReference type="ARBA" id="ARBA00022840"/>
    </source>
</evidence>
<evidence type="ECO:0000256" key="4">
    <source>
        <dbReference type="ARBA" id="ARBA00022741"/>
    </source>
</evidence>
<protein>
    <recommendedName>
        <fullName evidence="11">Structural maintenance of chromosomes protein</fullName>
    </recommendedName>
</protein>
<dbReference type="Gene3D" id="1.20.5.340">
    <property type="match status" value="1"/>
</dbReference>
<dbReference type="KEGG" id="goe:100906444"/>
<evidence type="ECO:0000256" key="7">
    <source>
        <dbReference type="ARBA" id="ARBA00023054"/>
    </source>
</evidence>
<accession>A0AAJ7L5B2</accession>
<dbReference type="Proteomes" id="UP000694867">
    <property type="component" value="Unplaced"/>
</dbReference>
<feature type="coiled-coil region" evidence="12">
    <location>
        <begin position="417"/>
        <end position="465"/>
    </location>
</feature>
<keyword evidence="5" id="KW-0498">Mitosis</keyword>
<feature type="coiled-coil region" evidence="12">
    <location>
        <begin position="739"/>
        <end position="868"/>
    </location>
</feature>
<feature type="coiled-coil region" evidence="12">
    <location>
        <begin position="985"/>
        <end position="1019"/>
    </location>
</feature>
<evidence type="ECO:0000313" key="14">
    <source>
        <dbReference type="Proteomes" id="UP000694867"/>
    </source>
</evidence>
<evidence type="ECO:0000256" key="10">
    <source>
        <dbReference type="ARBA" id="ARBA00023306"/>
    </source>
</evidence>
<dbReference type="InterPro" id="IPR010935">
    <property type="entry name" value="SMC_hinge"/>
</dbReference>
<keyword evidence="6" id="KW-0067">ATP-binding</keyword>
<dbReference type="SUPFAM" id="SSF52540">
    <property type="entry name" value="P-loop containing nucleoside triphosphate hydrolases"/>
    <property type="match status" value="1"/>
</dbReference>
<keyword evidence="9 11" id="KW-0539">Nucleus</keyword>
<dbReference type="PANTHER" id="PTHR43977">
    <property type="entry name" value="STRUCTURAL MAINTENANCE OF CHROMOSOMES PROTEIN 3"/>
    <property type="match status" value="1"/>
</dbReference>
<dbReference type="GO" id="GO:0005524">
    <property type="term" value="F:ATP binding"/>
    <property type="evidence" value="ECO:0007669"/>
    <property type="project" value="UniProtKB-KW"/>
</dbReference>